<evidence type="ECO:0000256" key="1">
    <source>
        <dbReference type="ARBA" id="ARBA00022737"/>
    </source>
</evidence>
<accession>A0ABY0HDJ2</accession>
<comment type="caution">
    <text evidence="4">The sequence shown here is derived from an EMBL/GenBank/DDBJ whole genome shotgun (WGS) entry which is preliminary data.</text>
</comment>
<dbReference type="PROSITE" id="PS50088">
    <property type="entry name" value="ANK_REPEAT"/>
    <property type="match status" value="3"/>
</dbReference>
<proteinExistence type="predicted"/>
<dbReference type="PANTHER" id="PTHR24198:SF165">
    <property type="entry name" value="ANKYRIN REPEAT-CONTAINING PROTEIN-RELATED"/>
    <property type="match status" value="1"/>
</dbReference>
<feature type="repeat" description="ANK" evidence="3">
    <location>
        <begin position="25"/>
        <end position="57"/>
    </location>
</feature>
<evidence type="ECO:0000313" key="4">
    <source>
        <dbReference type="EMBL" id="RYO90127.1"/>
    </source>
</evidence>
<dbReference type="EMBL" id="QJNS01000061">
    <property type="protein sequence ID" value="RYO90127.1"/>
    <property type="molecule type" value="Genomic_DNA"/>
</dbReference>
<keyword evidence="2 3" id="KW-0040">ANK repeat</keyword>
<feature type="repeat" description="ANK" evidence="3">
    <location>
        <begin position="92"/>
        <end position="115"/>
    </location>
</feature>
<protein>
    <submittedName>
        <fullName evidence="4">Uncharacterized protein</fullName>
    </submittedName>
</protein>
<feature type="repeat" description="ANK" evidence="3">
    <location>
        <begin position="129"/>
        <end position="161"/>
    </location>
</feature>
<dbReference type="Pfam" id="PF00023">
    <property type="entry name" value="Ank"/>
    <property type="match status" value="1"/>
</dbReference>
<dbReference type="SUPFAM" id="SSF48403">
    <property type="entry name" value="Ankyrin repeat"/>
    <property type="match status" value="1"/>
</dbReference>
<evidence type="ECO:0000313" key="5">
    <source>
        <dbReference type="Proteomes" id="UP000294003"/>
    </source>
</evidence>
<keyword evidence="5" id="KW-1185">Reference proteome</keyword>
<keyword evidence="1" id="KW-0677">Repeat</keyword>
<reference evidence="4 5" key="1">
    <citation type="submission" date="2018-06" db="EMBL/GenBank/DDBJ databases">
        <title>Complete Genomes of Monosporascus.</title>
        <authorList>
            <person name="Robinson A.J."/>
            <person name="Natvig D.O."/>
        </authorList>
    </citation>
    <scope>NUCLEOTIDE SEQUENCE [LARGE SCALE GENOMIC DNA]</scope>
    <source>
        <strain evidence="4 5">CBS 609.92</strain>
    </source>
</reference>
<dbReference type="Gene3D" id="1.25.40.20">
    <property type="entry name" value="Ankyrin repeat-containing domain"/>
    <property type="match status" value="1"/>
</dbReference>
<dbReference type="Proteomes" id="UP000294003">
    <property type="component" value="Unassembled WGS sequence"/>
</dbReference>
<dbReference type="PANTHER" id="PTHR24198">
    <property type="entry name" value="ANKYRIN REPEAT AND PROTEIN KINASE DOMAIN-CONTAINING PROTEIN"/>
    <property type="match status" value="1"/>
</dbReference>
<dbReference type="PROSITE" id="PS50297">
    <property type="entry name" value="ANK_REP_REGION"/>
    <property type="match status" value="3"/>
</dbReference>
<gene>
    <name evidence="4" type="ORF">DL762_002852</name>
</gene>
<evidence type="ECO:0000256" key="2">
    <source>
        <dbReference type="ARBA" id="ARBA00023043"/>
    </source>
</evidence>
<name>A0ABY0HDJ2_9PEZI</name>
<dbReference type="InterPro" id="IPR002110">
    <property type="entry name" value="Ankyrin_rpt"/>
</dbReference>
<organism evidence="4 5">
    <name type="scientific">Monosporascus cannonballus</name>
    <dbReference type="NCBI Taxonomy" id="155416"/>
    <lineage>
        <taxon>Eukaryota</taxon>
        <taxon>Fungi</taxon>
        <taxon>Dikarya</taxon>
        <taxon>Ascomycota</taxon>
        <taxon>Pezizomycotina</taxon>
        <taxon>Sordariomycetes</taxon>
        <taxon>Xylariomycetidae</taxon>
        <taxon>Xylariales</taxon>
        <taxon>Xylariales incertae sedis</taxon>
        <taxon>Monosporascus</taxon>
    </lineage>
</organism>
<dbReference type="InterPro" id="IPR036770">
    <property type="entry name" value="Ankyrin_rpt-contain_sf"/>
</dbReference>
<dbReference type="SMART" id="SM00248">
    <property type="entry name" value="ANK"/>
    <property type="match status" value="4"/>
</dbReference>
<sequence>MAHGPQDADTSHTAERLINVPEKAGWQSPLHLAAQKSHDRIVRVLLQHESDCNERDSGGLTLLFHAIIGGHEDVIASLVKHEGTQIDRADNQGHTALHLAVLHRRESLLKVLLERYGGNQALIDGYDSARRTPLHTAVDTGFEAGVRVLLEHGVNPHYRARKA</sequence>
<dbReference type="Pfam" id="PF12796">
    <property type="entry name" value="Ank_2"/>
    <property type="match status" value="1"/>
</dbReference>
<evidence type="ECO:0000256" key="3">
    <source>
        <dbReference type="PROSITE-ProRule" id="PRU00023"/>
    </source>
</evidence>